<feature type="transmembrane region" description="Helical" evidence="7">
    <location>
        <begin position="130"/>
        <end position="155"/>
    </location>
</feature>
<dbReference type="CDD" id="cd17316">
    <property type="entry name" value="MFS_SV2_like"/>
    <property type="match status" value="1"/>
</dbReference>
<dbReference type="Pfam" id="PF00083">
    <property type="entry name" value="Sugar_tr"/>
    <property type="match status" value="1"/>
</dbReference>
<evidence type="ECO:0000256" key="4">
    <source>
        <dbReference type="ARBA" id="ARBA00022692"/>
    </source>
</evidence>
<dbReference type="GO" id="GO:0022857">
    <property type="term" value="F:transmembrane transporter activity"/>
    <property type="evidence" value="ECO:0007669"/>
    <property type="project" value="InterPro"/>
</dbReference>
<feature type="transmembrane region" description="Helical" evidence="7">
    <location>
        <begin position="167"/>
        <end position="189"/>
    </location>
</feature>
<dbReference type="EMBL" id="ML178836">
    <property type="protein sequence ID" value="TFK98919.1"/>
    <property type="molecule type" value="Genomic_DNA"/>
</dbReference>
<keyword evidence="3" id="KW-0813">Transport</keyword>
<feature type="domain" description="Major facilitator superfamily (MFS) profile" evidence="8">
    <location>
        <begin position="42"/>
        <end position="515"/>
    </location>
</feature>
<evidence type="ECO:0000256" key="6">
    <source>
        <dbReference type="ARBA" id="ARBA00023136"/>
    </source>
</evidence>
<comment type="subcellular location">
    <subcellularLocation>
        <location evidence="1">Membrane</location>
        <topology evidence="1">Multi-pass membrane protein</topology>
    </subcellularLocation>
</comment>
<evidence type="ECO:0000256" key="2">
    <source>
        <dbReference type="ARBA" id="ARBA00008335"/>
    </source>
</evidence>
<dbReference type="FunFam" id="1.20.1250.20:FF:000171">
    <property type="entry name" value="MFS general substrate transporter"/>
    <property type="match status" value="1"/>
</dbReference>
<evidence type="ECO:0000256" key="1">
    <source>
        <dbReference type="ARBA" id="ARBA00004141"/>
    </source>
</evidence>
<evidence type="ECO:0000259" key="8">
    <source>
        <dbReference type="PROSITE" id="PS50850"/>
    </source>
</evidence>
<evidence type="ECO:0000256" key="7">
    <source>
        <dbReference type="SAM" id="Phobius"/>
    </source>
</evidence>
<reference evidence="9 10" key="1">
    <citation type="journal article" date="2019" name="Nat. Ecol. Evol.">
        <title>Megaphylogeny resolves global patterns of mushroom evolution.</title>
        <authorList>
            <person name="Varga T."/>
            <person name="Krizsan K."/>
            <person name="Foldi C."/>
            <person name="Dima B."/>
            <person name="Sanchez-Garcia M."/>
            <person name="Sanchez-Ramirez S."/>
            <person name="Szollosi G.J."/>
            <person name="Szarkandi J.G."/>
            <person name="Papp V."/>
            <person name="Albert L."/>
            <person name="Andreopoulos W."/>
            <person name="Angelini C."/>
            <person name="Antonin V."/>
            <person name="Barry K.W."/>
            <person name="Bougher N.L."/>
            <person name="Buchanan P."/>
            <person name="Buyck B."/>
            <person name="Bense V."/>
            <person name="Catcheside P."/>
            <person name="Chovatia M."/>
            <person name="Cooper J."/>
            <person name="Damon W."/>
            <person name="Desjardin D."/>
            <person name="Finy P."/>
            <person name="Geml J."/>
            <person name="Haridas S."/>
            <person name="Hughes K."/>
            <person name="Justo A."/>
            <person name="Karasinski D."/>
            <person name="Kautmanova I."/>
            <person name="Kiss B."/>
            <person name="Kocsube S."/>
            <person name="Kotiranta H."/>
            <person name="LaButti K.M."/>
            <person name="Lechner B.E."/>
            <person name="Liimatainen K."/>
            <person name="Lipzen A."/>
            <person name="Lukacs Z."/>
            <person name="Mihaltcheva S."/>
            <person name="Morgado L.N."/>
            <person name="Niskanen T."/>
            <person name="Noordeloos M.E."/>
            <person name="Ohm R.A."/>
            <person name="Ortiz-Santana B."/>
            <person name="Ovrebo C."/>
            <person name="Racz N."/>
            <person name="Riley R."/>
            <person name="Savchenko A."/>
            <person name="Shiryaev A."/>
            <person name="Soop K."/>
            <person name="Spirin V."/>
            <person name="Szebenyi C."/>
            <person name="Tomsovsky M."/>
            <person name="Tulloss R.E."/>
            <person name="Uehling J."/>
            <person name="Grigoriev I.V."/>
            <person name="Vagvolgyi C."/>
            <person name="Papp T."/>
            <person name="Martin F.M."/>
            <person name="Miettinen O."/>
            <person name="Hibbett D.S."/>
            <person name="Nagy L.G."/>
        </authorList>
    </citation>
    <scope>NUCLEOTIDE SEQUENCE [LARGE SCALE GENOMIC DNA]</scope>
    <source>
        <strain evidence="9 10">CBS 309.79</strain>
    </source>
</reference>
<feature type="transmembrane region" description="Helical" evidence="7">
    <location>
        <begin position="108"/>
        <end position="124"/>
    </location>
</feature>
<gene>
    <name evidence="9" type="ORF">BDV98DRAFT_511441</name>
</gene>
<feature type="transmembrane region" description="Helical" evidence="7">
    <location>
        <begin position="493"/>
        <end position="512"/>
    </location>
</feature>
<dbReference type="AlphaFoldDB" id="A0A5C3QCX5"/>
<keyword evidence="6 7" id="KW-0472">Membrane</keyword>
<dbReference type="InterPro" id="IPR036259">
    <property type="entry name" value="MFS_trans_sf"/>
</dbReference>
<evidence type="ECO:0000313" key="9">
    <source>
        <dbReference type="EMBL" id="TFK98919.1"/>
    </source>
</evidence>
<dbReference type="GO" id="GO:0016020">
    <property type="term" value="C:membrane"/>
    <property type="evidence" value="ECO:0007669"/>
    <property type="project" value="UniProtKB-SubCell"/>
</dbReference>
<keyword evidence="10" id="KW-1185">Reference proteome</keyword>
<feature type="transmembrane region" description="Helical" evidence="7">
    <location>
        <begin position="397"/>
        <end position="414"/>
    </location>
</feature>
<feature type="transmembrane region" description="Helical" evidence="7">
    <location>
        <begin position="420"/>
        <end position="443"/>
    </location>
</feature>
<evidence type="ECO:0000256" key="3">
    <source>
        <dbReference type="ARBA" id="ARBA00022448"/>
    </source>
</evidence>
<evidence type="ECO:0000313" key="10">
    <source>
        <dbReference type="Proteomes" id="UP000305067"/>
    </source>
</evidence>
<dbReference type="OrthoDB" id="3936150at2759"/>
<keyword evidence="4 7" id="KW-0812">Transmembrane</keyword>
<organism evidence="9 10">
    <name type="scientific">Pterulicium gracile</name>
    <dbReference type="NCBI Taxonomy" id="1884261"/>
    <lineage>
        <taxon>Eukaryota</taxon>
        <taxon>Fungi</taxon>
        <taxon>Dikarya</taxon>
        <taxon>Basidiomycota</taxon>
        <taxon>Agaricomycotina</taxon>
        <taxon>Agaricomycetes</taxon>
        <taxon>Agaricomycetidae</taxon>
        <taxon>Agaricales</taxon>
        <taxon>Pleurotineae</taxon>
        <taxon>Pterulaceae</taxon>
        <taxon>Pterulicium</taxon>
    </lineage>
</organism>
<dbReference type="Gene3D" id="1.20.1250.20">
    <property type="entry name" value="MFS general substrate transporter like domains"/>
    <property type="match status" value="1"/>
</dbReference>
<feature type="transmembrane region" description="Helical" evidence="7">
    <location>
        <begin position="81"/>
        <end position="101"/>
    </location>
</feature>
<name>A0A5C3QCX5_9AGAR</name>
<dbReference type="InterPro" id="IPR020846">
    <property type="entry name" value="MFS_dom"/>
</dbReference>
<evidence type="ECO:0000256" key="5">
    <source>
        <dbReference type="ARBA" id="ARBA00022989"/>
    </source>
</evidence>
<feature type="transmembrane region" description="Helical" evidence="7">
    <location>
        <begin position="213"/>
        <end position="232"/>
    </location>
</feature>
<dbReference type="InterPro" id="IPR005828">
    <property type="entry name" value="MFS_sugar_transport-like"/>
</dbReference>
<feature type="transmembrane region" description="Helical" evidence="7">
    <location>
        <begin position="358"/>
        <end position="376"/>
    </location>
</feature>
<protein>
    <submittedName>
        <fullName evidence="9">MFS general substrate transporter</fullName>
    </submittedName>
</protein>
<proteinExistence type="inferred from homology"/>
<accession>A0A5C3QCX5</accession>
<dbReference type="Proteomes" id="UP000305067">
    <property type="component" value="Unassembled WGS sequence"/>
</dbReference>
<dbReference type="PANTHER" id="PTHR23511">
    <property type="entry name" value="SYNAPTIC VESICLE GLYCOPROTEIN 2"/>
    <property type="match status" value="1"/>
</dbReference>
<dbReference type="PROSITE" id="PS50850">
    <property type="entry name" value="MFS"/>
    <property type="match status" value="1"/>
</dbReference>
<dbReference type="SUPFAM" id="SSF103473">
    <property type="entry name" value="MFS general substrate transporter"/>
    <property type="match status" value="1"/>
</dbReference>
<comment type="similarity">
    <text evidence="2">Belongs to the major facilitator superfamily.</text>
</comment>
<sequence length="520" mass="56027">MSSASSVRTQSLTGEGVSSGYELKCHLVNKCMQEEIGFGRYQWQLFILSGLGWTADNLWLQGVAVALGQVNVEMSPSRIEFATLSLYVGLIVGATTWGILADIIGRKLSFNITLFIAGVFGIASGAAPNFVALCSILACIGFGIGGNLPVDGALYLEHIPQTSQWTLTLLSAFWALGQLIASAMAWGFIGNYSCPAGTAVGDCAMGDNMGWRYLFYTLGGLTFLVFVFRFLIFDLEESSKFLIAKGRDKEAIEVLQRIAKKNGRTISLTLEQFQEIEPTGDKSPSMFKVLKGIISKASLSHFTPLFHTRRLAINTTITMMLWAFIGLAYPLFNAFFPLYLAEKIPNQDSSVSRTFRDYTIISVMGIPGSFIACVVIDWTRKNTSGNEHAWTFGGRKASLAAFTALSGVFLFLFTTSTTSAAVLGFSCAFTLTQNAMYGILYAYTPEVFPGPHRGTADAICSALNRIFGILAPIIKMATTTPGGQTSANVNTSIFIAASVYVVSGLLAVALPIETAGKAAL</sequence>
<feature type="transmembrane region" description="Helical" evidence="7">
    <location>
        <begin position="319"/>
        <end position="338"/>
    </location>
</feature>
<dbReference type="PANTHER" id="PTHR23511:SF5">
    <property type="entry name" value="MAJOR FACILITATOR-TYPE TRANSPORTER HXNZ-RELATED"/>
    <property type="match status" value="1"/>
</dbReference>
<keyword evidence="5 7" id="KW-1133">Transmembrane helix</keyword>